<keyword evidence="1" id="KW-0472">Membrane</keyword>
<proteinExistence type="predicted"/>
<dbReference type="Proteomes" id="UP001221189">
    <property type="component" value="Unassembled WGS sequence"/>
</dbReference>
<sequence>MHSSSSTSSFRPTARYPRLDALRGAAIVWMAAFHFAFDLNHFGWISQDFYRDAFWTGQRTLIVSLFLLCAGMGQALALQQGLSWPRFWRRWAQIVACAVAVSIGSYMMYPRSFISFGVLHGMALMLLLLRFAGPRLPIWACCALGAFALMAPQLLSHPFFDSRWTNWLGLVTHKPIAEDYVPILPWLGVLFFGFALGRWLLIHRASWCRADISPKLAPLALLGRWSLTFYMLHQPVLIGLLKLAATMRG</sequence>
<protein>
    <submittedName>
        <fullName evidence="3">Heparan-alpha-glucosaminide N-acetyltransferase</fullName>
    </submittedName>
</protein>
<feature type="domain" description="Heparan-alpha-glucosaminide N-acetyltransferase catalytic" evidence="2">
    <location>
        <begin position="15"/>
        <end position="235"/>
    </location>
</feature>
<reference evidence="3 4" key="1">
    <citation type="submission" date="2022-10" db="EMBL/GenBank/DDBJ databases">
        <title>Paucibacter sp. hw1 Genome sequencing.</title>
        <authorList>
            <person name="Park S."/>
        </authorList>
    </citation>
    <scope>NUCLEOTIDE SEQUENCE [LARGE SCALE GENOMIC DNA]</scope>
    <source>
        <strain evidence="4">hw1</strain>
    </source>
</reference>
<dbReference type="Pfam" id="PF07786">
    <property type="entry name" value="HGSNAT_cat"/>
    <property type="match status" value="1"/>
</dbReference>
<accession>A0ABT5KIB6</accession>
<keyword evidence="4" id="KW-1185">Reference proteome</keyword>
<name>A0ABT5KIB6_9BURK</name>
<evidence type="ECO:0000259" key="2">
    <source>
        <dbReference type="Pfam" id="PF07786"/>
    </source>
</evidence>
<evidence type="ECO:0000256" key="1">
    <source>
        <dbReference type="SAM" id="Phobius"/>
    </source>
</evidence>
<gene>
    <name evidence="3" type="ORF">PRZ03_16750</name>
</gene>
<dbReference type="RefSeq" id="WP_273601396.1">
    <property type="nucleotide sequence ID" value="NZ_JAQQXT010000010.1"/>
</dbReference>
<feature type="transmembrane region" description="Helical" evidence="1">
    <location>
        <begin position="21"/>
        <end position="37"/>
    </location>
</feature>
<feature type="transmembrane region" description="Helical" evidence="1">
    <location>
        <begin position="90"/>
        <end position="107"/>
    </location>
</feature>
<evidence type="ECO:0000313" key="4">
    <source>
        <dbReference type="Proteomes" id="UP001221189"/>
    </source>
</evidence>
<feature type="transmembrane region" description="Helical" evidence="1">
    <location>
        <begin position="57"/>
        <end position="78"/>
    </location>
</feature>
<organism evidence="3 4">
    <name type="scientific">Roseateles albus</name>
    <dbReference type="NCBI Taxonomy" id="2987525"/>
    <lineage>
        <taxon>Bacteria</taxon>
        <taxon>Pseudomonadati</taxon>
        <taxon>Pseudomonadota</taxon>
        <taxon>Betaproteobacteria</taxon>
        <taxon>Burkholderiales</taxon>
        <taxon>Sphaerotilaceae</taxon>
        <taxon>Roseateles</taxon>
    </lineage>
</organism>
<dbReference type="InterPro" id="IPR012429">
    <property type="entry name" value="HGSNAT_cat"/>
</dbReference>
<dbReference type="EMBL" id="JAQQXT010000010">
    <property type="protein sequence ID" value="MDC8773239.1"/>
    <property type="molecule type" value="Genomic_DNA"/>
</dbReference>
<feature type="transmembrane region" description="Helical" evidence="1">
    <location>
        <begin position="180"/>
        <end position="201"/>
    </location>
</feature>
<evidence type="ECO:0000313" key="3">
    <source>
        <dbReference type="EMBL" id="MDC8773239.1"/>
    </source>
</evidence>
<comment type="caution">
    <text evidence="3">The sequence shown here is derived from an EMBL/GenBank/DDBJ whole genome shotgun (WGS) entry which is preliminary data.</text>
</comment>
<keyword evidence="1" id="KW-1133">Transmembrane helix</keyword>
<feature type="transmembrane region" description="Helical" evidence="1">
    <location>
        <begin position="138"/>
        <end position="160"/>
    </location>
</feature>
<keyword evidence="1" id="KW-0812">Transmembrane</keyword>
<feature type="transmembrane region" description="Helical" evidence="1">
    <location>
        <begin position="113"/>
        <end position="131"/>
    </location>
</feature>